<dbReference type="SUPFAM" id="SSF57845">
    <property type="entry name" value="B-box zinc-binding domain"/>
    <property type="match status" value="1"/>
</dbReference>
<evidence type="ECO:0000256" key="4">
    <source>
        <dbReference type="PROSITE-ProRule" id="PRU00024"/>
    </source>
</evidence>
<dbReference type="SMART" id="SM00184">
    <property type="entry name" value="RING"/>
    <property type="match status" value="1"/>
</dbReference>
<organism evidence="7 8">
    <name type="scientific">Pinctada imbricata</name>
    <name type="common">Atlantic pearl-oyster</name>
    <name type="synonym">Pinctada martensii</name>
    <dbReference type="NCBI Taxonomy" id="66713"/>
    <lineage>
        <taxon>Eukaryota</taxon>
        <taxon>Metazoa</taxon>
        <taxon>Spiralia</taxon>
        <taxon>Lophotrochozoa</taxon>
        <taxon>Mollusca</taxon>
        <taxon>Bivalvia</taxon>
        <taxon>Autobranchia</taxon>
        <taxon>Pteriomorphia</taxon>
        <taxon>Pterioida</taxon>
        <taxon>Pterioidea</taxon>
        <taxon>Pteriidae</taxon>
        <taxon>Pinctada</taxon>
    </lineage>
</organism>
<name>A0AA88XGK1_PINIB</name>
<accession>A0AA88XGK1</accession>
<dbReference type="Gene3D" id="3.30.160.60">
    <property type="entry name" value="Classic Zinc Finger"/>
    <property type="match status" value="1"/>
</dbReference>
<dbReference type="Pfam" id="PF13445">
    <property type="entry name" value="zf-RING_UBOX"/>
    <property type="match status" value="1"/>
</dbReference>
<proteinExistence type="predicted"/>
<dbReference type="SUPFAM" id="SSF57850">
    <property type="entry name" value="RING/U-box"/>
    <property type="match status" value="1"/>
</dbReference>
<dbReference type="PROSITE" id="PS50089">
    <property type="entry name" value="ZF_RING_2"/>
    <property type="match status" value="1"/>
</dbReference>
<comment type="caution">
    <text evidence="7">The sequence shown here is derived from an EMBL/GenBank/DDBJ whole genome shotgun (WGS) entry which is preliminary data.</text>
</comment>
<dbReference type="EMBL" id="VSWD01000013">
    <property type="protein sequence ID" value="KAK3084108.1"/>
    <property type="molecule type" value="Genomic_DNA"/>
</dbReference>
<keyword evidence="1" id="KW-0479">Metal-binding</keyword>
<dbReference type="AlphaFoldDB" id="A0AA88XGK1"/>
<evidence type="ECO:0000259" key="5">
    <source>
        <dbReference type="PROSITE" id="PS50089"/>
    </source>
</evidence>
<dbReference type="SUPFAM" id="SSF101898">
    <property type="entry name" value="NHL repeat"/>
    <property type="match status" value="1"/>
</dbReference>
<keyword evidence="2 4" id="KW-0863">Zinc-finger</keyword>
<sequence>MATATPSEDDSEENSSTKSTRYVCPICLESLKTPRSLPCLHTFCEDCSQTFITAAAGKNRDDAACPVCRKQIVAPEPGLSHEKWAKSFPLNYYLSTSFQSTNDAQSDVTNEMENCRFCEKSSKSVPAEHYCKNCAGAICEACKNLHQVFPALSNHAVLTLESYKKNPTIPEIDEICPLHPSKVIEVYCLDHSKMCCSVCFATKHRHCKDVKSIEECAEDLSEDVLKLITTKLESLLESVEVEIKEKENIGEQRRKFKEDTVVKMTQCIEAAKKNLDILLQQFESDIDRKNSSAESQLQNILKMLQGIKISVIGDKQMLESANKYGSKTQLFVALEKMKIQLGEQMKQISDVANVSLTGAYTIDFDKVEGICNLKSLSTVETCTSSSSMVALTTLNELNAITDAPIIFPGQRLLGIEPRMINWVEKCTNRLQGTCHGATFLGRRIAIIAKGREEIVVLKENGSIHFQHKIPYSGVPADINSRGDDKRVHISFRGDRILKGYYIDKTTITELEQISLQHVAEGFCIFDDKIVHASKDYVYISGTDGQLRYLIPNDQSRSVVAFLGGCTKRGIFYYSDGIYLFSRKLDGGNKTKTPLSHNTKNPRGIGIDFQGNVYVCCYDSSNKLIRISHKDKYVDVALNVKCYTISFHPDGMSFVLIDFDGNVRVYAID</sequence>
<dbReference type="GO" id="GO:0008270">
    <property type="term" value="F:zinc ion binding"/>
    <property type="evidence" value="ECO:0007669"/>
    <property type="project" value="UniProtKB-KW"/>
</dbReference>
<reference evidence="7" key="1">
    <citation type="submission" date="2019-08" db="EMBL/GenBank/DDBJ databases">
        <title>The improved chromosome-level genome for the pearl oyster Pinctada fucata martensii using PacBio sequencing and Hi-C.</title>
        <authorList>
            <person name="Zheng Z."/>
        </authorList>
    </citation>
    <scope>NUCLEOTIDE SEQUENCE</scope>
    <source>
        <strain evidence="7">ZZ-2019</strain>
        <tissue evidence="7">Adductor muscle</tissue>
    </source>
</reference>
<dbReference type="InterPro" id="IPR001841">
    <property type="entry name" value="Znf_RING"/>
</dbReference>
<dbReference type="InterPro" id="IPR047153">
    <property type="entry name" value="TRIM45/56/19-like"/>
</dbReference>
<dbReference type="PANTHER" id="PTHR25462:SF296">
    <property type="entry name" value="MEIOTIC P26, ISOFORM F"/>
    <property type="match status" value="1"/>
</dbReference>
<dbReference type="Proteomes" id="UP001186944">
    <property type="component" value="Unassembled WGS sequence"/>
</dbReference>
<dbReference type="CDD" id="cd19757">
    <property type="entry name" value="Bbox1"/>
    <property type="match status" value="1"/>
</dbReference>
<dbReference type="Gene3D" id="3.30.40.10">
    <property type="entry name" value="Zinc/RING finger domain, C3HC4 (zinc finger)"/>
    <property type="match status" value="1"/>
</dbReference>
<gene>
    <name evidence="7" type="ORF">FSP39_008261</name>
</gene>
<dbReference type="InterPro" id="IPR000315">
    <property type="entry name" value="Znf_B-box"/>
</dbReference>
<evidence type="ECO:0000256" key="3">
    <source>
        <dbReference type="ARBA" id="ARBA00022833"/>
    </source>
</evidence>
<dbReference type="InterPro" id="IPR027370">
    <property type="entry name" value="Znf-RING_euk"/>
</dbReference>
<dbReference type="InterPro" id="IPR013083">
    <property type="entry name" value="Znf_RING/FYVE/PHD"/>
</dbReference>
<protein>
    <submittedName>
        <fullName evidence="7">Uncharacterized protein</fullName>
    </submittedName>
</protein>
<dbReference type="PANTHER" id="PTHR25462">
    <property type="entry name" value="BONUS, ISOFORM C-RELATED"/>
    <property type="match status" value="1"/>
</dbReference>
<evidence type="ECO:0000313" key="8">
    <source>
        <dbReference type="Proteomes" id="UP001186944"/>
    </source>
</evidence>
<evidence type="ECO:0000259" key="6">
    <source>
        <dbReference type="PROSITE" id="PS50119"/>
    </source>
</evidence>
<evidence type="ECO:0000256" key="2">
    <source>
        <dbReference type="ARBA" id="ARBA00022771"/>
    </source>
</evidence>
<keyword evidence="8" id="KW-1185">Reference proteome</keyword>
<dbReference type="PROSITE" id="PS50119">
    <property type="entry name" value="ZF_BBOX"/>
    <property type="match status" value="1"/>
</dbReference>
<evidence type="ECO:0000313" key="7">
    <source>
        <dbReference type="EMBL" id="KAK3084108.1"/>
    </source>
</evidence>
<keyword evidence="3" id="KW-0862">Zinc</keyword>
<feature type="domain" description="RING-type" evidence="5">
    <location>
        <begin position="24"/>
        <end position="69"/>
    </location>
</feature>
<evidence type="ECO:0000256" key="1">
    <source>
        <dbReference type="ARBA" id="ARBA00022723"/>
    </source>
</evidence>
<feature type="domain" description="B box-type" evidence="6">
    <location>
        <begin position="113"/>
        <end position="160"/>
    </location>
</feature>